<feature type="domain" description="Secretion system C-terminal sorting" evidence="3">
    <location>
        <begin position="637"/>
        <end position="705"/>
    </location>
</feature>
<dbReference type="Proteomes" id="UP000249248">
    <property type="component" value="Unassembled WGS sequence"/>
</dbReference>
<dbReference type="NCBIfam" id="TIGR04183">
    <property type="entry name" value="Por_Secre_tail"/>
    <property type="match status" value="1"/>
</dbReference>
<evidence type="ECO:0000313" key="4">
    <source>
        <dbReference type="EMBL" id="PZE18088.1"/>
    </source>
</evidence>
<evidence type="ECO:0000313" key="5">
    <source>
        <dbReference type="Proteomes" id="UP000249248"/>
    </source>
</evidence>
<dbReference type="EMBL" id="QKSB01000002">
    <property type="protein sequence ID" value="PZE18088.1"/>
    <property type="molecule type" value="Genomic_DNA"/>
</dbReference>
<sequence>MSIVVLFYKNLTFVSLILLSSLKPINYNVMRKNLLLLFAFALPAVFSFGQGTNDLSVEGLYTDKGKINNLFQTSTEAHVIIKNNSANVVTNTPVTVSVTGANPYSIVQTLASLAAGATDTLHFTNIPIVNLGSQTVNASLPTDNVPSNDMMDFAQYVSCDTVSHNNNGPINLGVGYDTGTGILANIYELPASTVSILVKKSTVIMATGTANVGNKIKGVLLNSAGVIVDSSVVYTIANADLGNPVSLTFLNGNVDYSGQTIYVGIRQIQQTSGVGFFPCATQAPVVVKDSTYFGFETNGGGMASYNTLGTFMLDAVMTAGVVSLSSGYTNDSICDGALVNLIASPVGFDNYNFSLNGASIQNSAVNTYSFNATGTTTFDLALNKNSCSYVIGLDSLTAVVDYTQTMNESICDGESYTFDGQNISTAGQYSTLLSAVGGCDSLVVLNLAVNQTSSLTLTEEICQGDSYYFVSQNLTTTGVYSFTTTNAGGCDSLVTLNLTVNPASETELNESICTGTTYFFNNQNISAAGVYYEVHTGVNSCDSIVTLNLSIETVDPSVMVSGDTITATTTNAAATFQWVDCDNNNMAIAGATSSVFKPGVTGNYAVIVTQNGCTATSACNNIDYTGLSEALVNAVEIYPNPVSQELFIQPNSMTLTSIKVLTMEGKEILLKTDVSNGIIQIDLGELENGTYILELKTPNALGRKLFVKS</sequence>
<proteinExistence type="predicted"/>
<reference evidence="4 5" key="1">
    <citation type="submission" date="2018-06" db="EMBL/GenBank/DDBJ databases">
        <title>The draft genome sequence of Crocinitomix sp. SM1701.</title>
        <authorList>
            <person name="Zhang X."/>
        </authorList>
    </citation>
    <scope>NUCLEOTIDE SEQUENCE [LARGE SCALE GENOMIC DNA]</scope>
    <source>
        <strain evidence="4 5">SM1701</strain>
    </source>
</reference>
<keyword evidence="5" id="KW-1185">Reference proteome</keyword>
<feature type="transmembrane region" description="Helical" evidence="2">
    <location>
        <begin position="6"/>
        <end position="22"/>
    </location>
</feature>
<comment type="caution">
    <text evidence="4">The sequence shown here is derived from an EMBL/GenBank/DDBJ whole genome shotgun (WGS) entry which is preliminary data.</text>
</comment>
<keyword evidence="2" id="KW-0812">Transmembrane</keyword>
<keyword evidence="2" id="KW-0472">Membrane</keyword>
<keyword evidence="2" id="KW-1133">Transmembrane helix</keyword>
<dbReference type="AlphaFoldDB" id="A0A2W1NTN2"/>
<gene>
    <name evidence="4" type="ORF">DNU06_05590</name>
</gene>
<feature type="transmembrane region" description="Helical" evidence="2">
    <location>
        <begin position="34"/>
        <end position="51"/>
    </location>
</feature>
<protein>
    <recommendedName>
        <fullName evidence="3">Secretion system C-terminal sorting domain-containing protein</fullName>
    </recommendedName>
</protein>
<name>A0A2W1NTN2_9FLAO</name>
<organism evidence="4 5">
    <name type="scientific">Putridiphycobacter roseus</name>
    <dbReference type="NCBI Taxonomy" id="2219161"/>
    <lineage>
        <taxon>Bacteria</taxon>
        <taxon>Pseudomonadati</taxon>
        <taxon>Bacteroidota</taxon>
        <taxon>Flavobacteriia</taxon>
        <taxon>Flavobacteriales</taxon>
        <taxon>Crocinitomicaceae</taxon>
        <taxon>Putridiphycobacter</taxon>
    </lineage>
</organism>
<accession>A0A2W1NTN2</accession>
<keyword evidence="1" id="KW-0732">Signal</keyword>
<dbReference type="InterPro" id="IPR026444">
    <property type="entry name" value="Secre_tail"/>
</dbReference>
<evidence type="ECO:0000256" key="1">
    <source>
        <dbReference type="ARBA" id="ARBA00022729"/>
    </source>
</evidence>
<evidence type="ECO:0000256" key="2">
    <source>
        <dbReference type="SAM" id="Phobius"/>
    </source>
</evidence>
<dbReference type="Pfam" id="PF18962">
    <property type="entry name" value="Por_Secre_tail"/>
    <property type="match status" value="1"/>
</dbReference>
<evidence type="ECO:0000259" key="3">
    <source>
        <dbReference type="Pfam" id="PF18962"/>
    </source>
</evidence>